<evidence type="ECO:0000256" key="2">
    <source>
        <dbReference type="HAMAP-Rule" id="MF_01212"/>
    </source>
</evidence>
<dbReference type="GO" id="GO:0016793">
    <property type="term" value="F:triphosphoric monoester hydrolase activity"/>
    <property type="evidence" value="ECO:0007669"/>
    <property type="project" value="InterPro"/>
</dbReference>
<feature type="domain" description="HD" evidence="3">
    <location>
        <begin position="75"/>
        <end position="204"/>
    </location>
</feature>
<dbReference type="NCBIfam" id="TIGR01353">
    <property type="entry name" value="dGTP_triPase"/>
    <property type="match status" value="1"/>
</dbReference>
<evidence type="ECO:0000256" key="1">
    <source>
        <dbReference type="ARBA" id="ARBA00022801"/>
    </source>
</evidence>
<dbReference type="Pfam" id="PF13286">
    <property type="entry name" value="HD_assoc"/>
    <property type="match status" value="1"/>
</dbReference>
<dbReference type="CDD" id="cd00077">
    <property type="entry name" value="HDc"/>
    <property type="match status" value="1"/>
</dbReference>
<dbReference type="FunFam" id="1.10.3210.10:FF:000024">
    <property type="entry name" value="Deoxyguanosinetriphosphate triphosphohydrolase-like protein"/>
    <property type="match status" value="1"/>
</dbReference>
<dbReference type="InterPro" id="IPR006261">
    <property type="entry name" value="dGTPase"/>
</dbReference>
<evidence type="ECO:0000313" key="4">
    <source>
        <dbReference type="EMBL" id="RKX72178.1"/>
    </source>
</evidence>
<dbReference type="NCBIfam" id="NF002326">
    <property type="entry name" value="PRK01286.1-1"/>
    <property type="match status" value="1"/>
</dbReference>
<comment type="similarity">
    <text evidence="2">Belongs to the dGTPase family. Type 2 subfamily.</text>
</comment>
<dbReference type="PANTHER" id="PTHR35795">
    <property type="entry name" value="SLR1885 PROTEIN"/>
    <property type="match status" value="1"/>
</dbReference>
<dbReference type="NCBIfam" id="TIGR00277">
    <property type="entry name" value="HDIG"/>
    <property type="match status" value="1"/>
</dbReference>
<reference evidence="4 5" key="1">
    <citation type="submission" date="2018-06" db="EMBL/GenBank/DDBJ databases">
        <title>Extensive metabolic versatility and redundancy in microbially diverse, dynamic hydrothermal sediments.</title>
        <authorList>
            <person name="Dombrowski N."/>
            <person name="Teske A."/>
            <person name="Baker B.J."/>
        </authorList>
    </citation>
    <scope>NUCLEOTIDE SEQUENCE [LARGE SCALE GENOMIC DNA]</scope>
    <source>
        <strain evidence="4">B10_G13</strain>
    </source>
</reference>
<dbReference type="Pfam" id="PF01966">
    <property type="entry name" value="HD"/>
    <property type="match status" value="1"/>
</dbReference>
<dbReference type="InterPro" id="IPR006674">
    <property type="entry name" value="HD_domain"/>
</dbReference>
<dbReference type="SMART" id="SM00471">
    <property type="entry name" value="HDc"/>
    <property type="match status" value="1"/>
</dbReference>
<comment type="caution">
    <text evidence="4">The sequence shown here is derived from an EMBL/GenBank/DDBJ whole genome shotgun (WGS) entry which is preliminary data.</text>
</comment>
<dbReference type="InterPro" id="IPR023023">
    <property type="entry name" value="dNTPase_2"/>
</dbReference>
<proteinExistence type="inferred from homology"/>
<dbReference type="InterPro" id="IPR026875">
    <property type="entry name" value="PHydrolase_assoc_dom"/>
</dbReference>
<name>A0A660SN27_UNCT6</name>
<dbReference type="Proteomes" id="UP000271125">
    <property type="component" value="Unassembled WGS sequence"/>
</dbReference>
<dbReference type="EMBL" id="QNBD01000042">
    <property type="protein sequence ID" value="RKX72178.1"/>
    <property type="molecule type" value="Genomic_DNA"/>
</dbReference>
<dbReference type="InterPro" id="IPR006675">
    <property type="entry name" value="HDIG_dom"/>
</dbReference>
<accession>A0A660SN27</accession>
<gene>
    <name evidence="4" type="ORF">DRP43_01365</name>
</gene>
<dbReference type="InterPro" id="IPR051094">
    <property type="entry name" value="Diverse_Catalytic_Enzymes"/>
</dbReference>
<dbReference type="AlphaFoldDB" id="A0A660SN27"/>
<protein>
    <recommendedName>
        <fullName evidence="2">Deoxyguanosinetriphosphate triphosphohydrolase-like protein</fullName>
    </recommendedName>
</protein>
<evidence type="ECO:0000313" key="5">
    <source>
        <dbReference type="Proteomes" id="UP000271125"/>
    </source>
</evidence>
<dbReference type="SUPFAM" id="SSF109604">
    <property type="entry name" value="HD-domain/PDEase-like"/>
    <property type="match status" value="1"/>
</dbReference>
<dbReference type="Gene3D" id="1.10.3210.10">
    <property type="entry name" value="Hypothetical protein af1432"/>
    <property type="match status" value="1"/>
</dbReference>
<sequence length="385" mass="45684">MHNRIDRENLEKEALASYAMLSCNTRGRKLKEKENVYRSVYQRDRDRIIHATAFRRLEYKTQVFVNHEADYYRTRLTHSIEVAQIARTIARALRLNEDLAEAISLAHDIGHTPFGHSGEEALHQIMKDKGGFEHNKQGLRVVDQLEYKYFDFPGLNLTYEVREGIIKHKTSYDNPVADTKGFVKDEYPTLEARIVNYADEIAYNNHDLDDGLKGNFISIEDLYNNVYMIKEYWDYLKEKYENKDNELILKKLIRNLIGKQITDVIEETERNIKVLNIKTIKDVRKTDGIVSFSNKMVEKQKELKKYLYENLYKHYKVVKMSNRAKRIIRGLFEAYMEDINQLPPQFKRRIDKDNVERIVCDYIAGMTDRYSQDEYTRLYLPYAKI</sequence>
<dbReference type="PROSITE" id="PS51831">
    <property type="entry name" value="HD"/>
    <property type="match status" value="1"/>
</dbReference>
<dbReference type="PANTHER" id="PTHR35795:SF1">
    <property type="entry name" value="BIS(5'-NUCLEOSYL)-TETRAPHOSPHATASE, SYMMETRICAL"/>
    <property type="match status" value="1"/>
</dbReference>
<evidence type="ECO:0000259" key="3">
    <source>
        <dbReference type="PROSITE" id="PS51831"/>
    </source>
</evidence>
<dbReference type="HAMAP" id="MF_01212">
    <property type="entry name" value="dGTPase_type2"/>
    <property type="match status" value="1"/>
</dbReference>
<organism evidence="4 5">
    <name type="scientific">candidate division TA06 bacterium</name>
    <dbReference type="NCBI Taxonomy" id="2250710"/>
    <lineage>
        <taxon>Bacteria</taxon>
        <taxon>Bacteria division TA06</taxon>
    </lineage>
</organism>
<keyword evidence="1 2" id="KW-0378">Hydrolase</keyword>
<dbReference type="InterPro" id="IPR003607">
    <property type="entry name" value="HD/PDEase_dom"/>
</dbReference>